<evidence type="ECO:0000259" key="1">
    <source>
        <dbReference type="PROSITE" id="PS50206"/>
    </source>
</evidence>
<dbReference type="PROSITE" id="PS50206">
    <property type="entry name" value="RHODANESE_3"/>
    <property type="match status" value="1"/>
</dbReference>
<proteinExistence type="predicted"/>
<dbReference type="SMART" id="SM00450">
    <property type="entry name" value="RHOD"/>
    <property type="match status" value="1"/>
</dbReference>
<evidence type="ECO:0000313" key="3">
    <source>
        <dbReference type="Proteomes" id="UP000198822"/>
    </source>
</evidence>
<dbReference type="Proteomes" id="UP000198822">
    <property type="component" value="Chromosome I"/>
</dbReference>
<keyword evidence="2" id="KW-0808">Transferase</keyword>
<dbReference type="InterPro" id="IPR036873">
    <property type="entry name" value="Rhodanese-like_dom_sf"/>
</dbReference>
<sequence>MREISVDAIAADTAVPVVDVREQDEWDAGHVPHAIHIPMGEIVERLSEVPDGVAVICHSGGRSARVVQYLESQGYTAANVVGGTSAWIAAGHDVAR</sequence>
<dbReference type="InterPro" id="IPR001763">
    <property type="entry name" value="Rhodanese-like_dom"/>
</dbReference>
<dbReference type="Gene3D" id="3.40.250.10">
    <property type="entry name" value="Rhodanese-like domain"/>
    <property type="match status" value="1"/>
</dbReference>
<dbReference type="OrthoDB" id="9800872at2"/>
<accession>A0A1G8GDT2</accession>
<dbReference type="AlphaFoldDB" id="A0A1G8GDT2"/>
<evidence type="ECO:0000313" key="2">
    <source>
        <dbReference type="EMBL" id="SDH92525.1"/>
    </source>
</evidence>
<name>A0A1G8GDT2_9MICO</name>
<dbReference type="Pfam" id="PF00581">
    <property type="entry name" value="Rhodanese"/>
    <property type="match status" value="1"/>
</dbReference>
<dbReference type="SUPFAM" id="SSF52821">
    <property type="entry name" value="Rhodanese/Cell cycle control phosphatase"/>
    <property type="match status" value="1"/>
</dbReference>
<dbReference type="CDD" id="cd00158">
    <property type="entry name" value="RHOD"/>
    <property type="match status" value="1"/>
</dbReference>
<dbReference type="RefSeq" id="WP_092506115.1">
    <property type="nucleotide sequence ID" value="NZ_LT629695.1"/>
</dbReference>
<organism evidence="2 3">
    <name type="scientific">Agrococcus jejuensis</name>
    <dbReference type="NCBI Taxonomy" id="399736"/>
    <lineage>
        <taxon>Bacteria</taxon>
        <taxon>Bacillati</taxon>
        <taxon>Actinomycetota</taxon>
        <taxon>Actinomycetes</taxon>
        <taxon>Micrococcales</taxon>
        <taxon>Microbacteriaceae</taxon>
        <taxon>Agrococcus</taxon>
    </lineage>
</organism>
<dbReference type="InterPro" id="IPR050229">
    <property type="entry name" value="GlpE_sulfurtransferase"/>
</dbReference>
<reference evidence="3" key="1">
    <citation type="submission" date="2016-10" db="EMBL/GenBank/DDBJ databases">
        <authorList>
            <person name="Varghese N."/>
            <person name="Submissions S."/>
        </authorList>
    </citation>
    <scope>NUCLEOTIDE SEQUENCE [LARGE SCALE GENOMIC DNA]</scope>
    <source>
        <strain evidence="3">DSM 22002</strain>
    </source>
</reference>
<dbReference type="EMBL" id="LT629695">
    <property type="protein sequence ID" value="SDH92525.1"/>
    <property type="molecule type" value="Genomic_DNA"/>
</dbReference>
<gene>
    <name evidence="2" type="ORF">SAMN04489720_2883</name>
</gene>
<dbReference type="PANTHER" id="PTHR43031:SF17">
    <property type="entry name" value="SULFURTRANSFERASE YTWF-RELATED"/>
    <property type="match status" value="1"/>
</dbReference>
<dbReference type="GO" id="GO:0016740">
    <property type="term" value="F:transferase activity"/>
    <property type="evidence" value="ECO:0007669"/>
    <property type="project" value="UniProtKB-KW"/>
</dbReference>
<dbReference type="STRING" id="399736.SAMN04489720_2883"/>
<dbReference type="PANTHER" id="PTHR43031">
    <property type="entry name" value="FAD-DEPENDENT OXIDOREDUCTASE"/>
    <property type="match status" value="1"/>
</dbReference>
<protein>
    <submittedName>
        <fullName evidence="2">Rhodanese-related sulfurtransferase</fullName>
    </submittedName>
</protein>
<feature type="domain" description="Rhodanese" evidence="1">
    <location>
        <begin position="11"/>
        <end position="96"/>
    </location>
</feature>
<keyword evidence="3" id="KW-1185">Reference proteome</keyword>